<dbReference type="OrthoDB" id="3239634at2"/>
<dbReference type="Proteomes" id="UP000786560">
    <property type="component" value="Unassembled WGS sequence"/>
</dbReference>
<dbReference type="RefSeq" id="WP_033507038.1">
    <property type="nucleotide sequence ID" value="NZ_DYUX01000024.1"/>
</dbReference>
<dbReference type="AlphaFoldDB" id="A0A921J0K6"/>
<evidence type="ECO:0000313" key="1">
    <source>
        <dbReference type="EMBL" id="HJG42165.1"/>
    </source>
</evidence>
<comment type="caution">
    <text evidence="1">The sequence shown here is derived from an EMBL/GenBank/DDBJ whole genome shotgun (WGS) entry which is preliminary data.</text>
</comment>
<reference evidence="1" key="1">
    <citation type="journal article" date="2021" name="PeerJ">
        <title>Extensive microbial diversity within the chicken gut microbiome revealed by metagenomics and culture.</title>
        <authorList>
            <person name="Gilroy R."/>
            <person name="Ravi A."/>
            <person name="Getino M."/>
            <person name="Pursley I."/>
            <person name="Horton D.L."/>
            <person name="Alikhan N.F."/>
            <person name="Baker D."/>
            <person name="Gharbi K."/>
            <person name="Hall N."/>
            <person name="Watson M."/>
            <person name="Adriaenssens E.M."/>
            <person name="Foster-Nyarko E."/>
            <person name="Jarju S."/>
            <person name="Secka A."/>
            <person name="Antonio M."/>
            <person name="Oren A."/>
            <person name="Chaudhuri R.R."/>
            <person name="La Ragione R."/>
            <person name="Hildebrand F."/>
            <person name="Pallen M.J."/>
        </authorList>
    </citation>
    <scope>NUCLEOTIDE SEQUENCE</scope>
    <source>
        <strain evidence="1">ChiBcolR7-4860</strain>
    </source>
</reference>
<accession>A0A921J0K6</accession>
<organism evidence="1 2">
    <name type="scientific">Bifidobacterium pullorum subsp. gallinarum</name>
    <dbReference type="NCBI Taxonomy" id="78344"/>
    <lineage>
        <taxon>Bacteria</taxon>
        <taxon>Bacillati</taxon>
        <taxon>Actinomycetota</taxon>
        <taxon>Actinomycetes</taxon>
        <taxon>Bifidobacteriales</taxon>
        <taxon>Bifidobacteriaceae</taxon>
        <taxon>Bifidobacterium</taxon>
    </lineage>
</organism>
<evidence type="ECO:0000313" key="2">
    <source>
        <dbReference type="Proteomes" id="UP000786560"/>
    </source>
</evidence>
<dbReference type="EMBL" id="DYUX01000024">
    <property type="protein sequence ID" value="HJG42165.1"/>
    <property type="molecule type" value="Genomic_DNA"/>
</dbReference>
<gene>
    <name evidence="1" type="ORF">K8U73_07280</name>
</gene>
<sequence>MDTTSPTTAAMFPLLRDDALPGPMSMHRLAEIGAIHQLDDDSAYLSEDAETLFGRANITNILKPFNTVSCAVSAAWVWLGGRFPDTIDVISTSHYRAPIRGRRVRVFNRKAPRDHIATIGSLQVTTPARTACDLALLPATEHPGREAAAMIYAMMDSGRCKPRDCLDILDENRYWANAPRARTFFEYLAPCF</sequence>
<name>A0A921J0K6_9BIFI</name>
<protein>
    <submittedName>
        <fullName evidence="1">Uncharacterized protein</fullName>
    </submittedName>
</protein>
<proteinExistence type="predicted"/>
<reference evidence="1" key="2">
    <citation type="submission" date="2021-09" db="EMBL/GenBank/DDBJ databases">
        <authorList>
            <person name="Gilroy R."/>
        </authorList>
    </citation>
    <scope>NUCLEOTIDE SEQUENCE</scope>
    <source>
        <strain evidence="1">ChiBcolR7-4860</strain>
    </source>
</reference>